<proteinExistence type="predicted"/>
<reference evidence="1" key="2">
    <citation type="journal article" date="2021" name="Genome Biol. Evol.">
        <title>Developing a high-quality reference genome for a parasitic bivalve with doubly uniparental inheritance (Bivalvia: Unionida).</title>
        <authorList>
            <person name="Smith C.H."/>
        </authorList>
    </citation>
    <scope>NUCLEOTIDE SEQUENCE</scope>
    <source>
        <strain evidence="1">CHS0354</strain>
        <tissue evidence="1">Mantle</tissue>
    </source>
</reference>
<reference evidence="1" key="3">
    <citation type="submission" date="2023-05" db="EMBL/GenBank/DDBJ databases">
        <authorList>
            <person name="Smith C.H."/>
        </authorList>
    </citation>
    <scope>NUCLEOTIDE SEQUENCE</scope>
    <source>
        <strain evidence="1">CHS0354</strain>
        <tissue evidence="1">Mantle</tissue>
    </source>
</reference>
<organism evidence="1 2">
    <name type="scientific">Potamilus streckersoni</name>
    <dbReference type="NCBI Taxonomy" id="2493646"/>
    <lineage>
        <taxon>Eukaryota</taxon>
        <taxon>Metazoa</taxon>
        <taxon>Spiralia</taxon>
        <taxon>Lophotrochozoa</taxon>
        <taxon>Mollusca</taxon>
        <taxon>Bivalvia</taxon>
        <taxon>Autobranchia</taxon>
        <taxon>Heteroconchia</taxon>
        <taxon>Palaeoheterodonta</taxon>
        <taxon>Unionida</taxon>
        <taxon>Unionoidea</taxon>
        <taxon>Unionidae</taxon>
        <taxon>Ambleminae</taxon>
        <taxon>Lampsilini</taxon>
        <taxon>Potamilus</taxon>
    </lineage>
</organism>
<keyword evidence="2" id="KW-1185">Reference proteome</keyword>
<reference evidence="1" key="1">
    <citation type="journal article" date="2021" name="Genome Biol. Evol.">
        <title>A High-Quality Reference Genome for a Parasitic Bivalve with Doubly Uniparental Inheritance (Bivalvia: Unionida).</title>
        <authorList>
            <person name="Smith C.H."/>
        </authorList>
    </citation>
    <scope>NUCLEOTIDE SEQUENCE</scope>
    <source>
        <strain evidence="1">CHS0354</strain>
    </source>
</reference>
<comment type="caution">
    <text evidence="1">The sequence shown here is derived from an EMBL/GenBank/DDBJ whole genome shotgun (WGS) entry which is preliminary data.</text>
</comment>
<dbReference type="EMBL" id="JAEAOA010001537">
    <property type="protein sequence ID" value="KAK3579888.1"/>
    <property type="molecule type" value="Genomic_DNA"/>
</dbReference>
<dbReference type="Proteomes" id="UP001195483">
    <property type="component" value="Unassembled WGS sequence"/>
</dbReference>
<accession>A0AAE0RUQ7</accession>
<dbReference type="AlphaFoldDB" id="A0AAE0RUQ7"/>
<sequence>MKEDQHQLEKRSACSDFLLHTYSVQMCSRALGMLNGTIYSQADVCSIFDETLNCVQKSVEGGTCSHLELETMYKHTATLAGLTPLIQRCHVSRLNDSFCESTQRLGELIFVACNPYFYQMSMFPSIKCSMFSEVLSCMQRVYSNEGSTCTLDVLSSTVISFGELSQADWLPVENFRLCKVYESFSNTSLCRSDSRLLDILFYVGKQYLESLNQIPVSFQCQGLELVTNTTLLQINILKENCVKADLIRAMMSTMGKERFQTYPSIHINECVYSHTE</sequence>
<protein>
    <submittedName>
        <fullName evidence="1">Uncharacterized protein</fullName>
    </submittedName>
</protein>
<name>A0AAE0RUQ7_9BIVA</name>
<gene>
    <name evidence="1" type="ORF">CHS0354_025750</name>
</gene>
<evidence type="ECO:0000313" key="2">
    <source>
        <dbReference type="Proteomes" id="UP001195483"/>
    </source>
</evidence>
<evidence type="ECO:0000313" key="1">
    <source>
        <dbReference type="EMBL" id="KAK3579888.1"/>
    </source>
</evidence>